<name>A0ABV8VIS6_9NOCA</name>
<accession>A0ABV8VIS6</accession>
<organism evidence="1 2">
    <name type="scientific">Nocardia halotolerans</name>
    <dbReference type="NCBI Taxonomy" id="1755878"/>
    <lineage>
        <taxon>Bacteria</taxon>
        <taxon>Bacillati</taxon>
        <taxon>Actinomycetota</taxon>
        <taxon>Actinomycetes</taxon>
        <taxon>Mycobacteriales</taxon>
        <taxon>Nocardiaceae</taxon>
        <taxon>Nocardia</taxon>
    </lineage>
</organism>
<proteinExistence type="predicted"/>
<comment type="caution">
    <text evidence="1">The sequence shown here is derived from an EMBL/GenBank/DDBJ whole genome shotgun (WGS) entry which is preliminary data.</text>
</comment>
<dbReference type="Proteomes" id="UP001595844">
    <property type="component" value="Unassembled WGS sequence"/>
</dbReference>
<dbReference type="RefSeq" id="WP_378559654.1">
    <property type="nucleotide sequence ID" value="NZ_JBHSDL010000013.1"/>
</dbReference>
<gene>
    <name evidence="1" type="ORF">ACFO5K_10375</name>
</gene>
<evidence type="ECO:0000313" key="2">
    <source>
        <dbReference type="Proteomes" id="UP001595844"/>
    </source>
</evidence>
<reference evidence="2" key="1">
    <citation type="journal article" date="2019" name="Int. J. Syst. Evol. Microbiol.">
        <title>The Global Catalogue of Microorganisms (GCM) 10K type strain sequencing project: providing services to taxonomists for standard genome sequencing and annotation.</title>
        <authorList>
            <consortium name="The Broad Institute Genomics Platform"/>
            <consortium name="The Broad Institute Genome Sequencing Center for Infectious Disease"/>
            <person name="Wu L."/>
            <person name="Ma J."/>
        </authorList>
    </citation>
    <scope>NUCLEOTIDE SEQUENCE [LARGE SCALE GENOMIC DNA]</scope>
    <source>
        <strain evidence="2">IBRC-M 10490</strain>
    </source>
</reference>
<evidence type="ECO:0000313" key="1">
    <source>
        <dbReference type="EMBL" id="MFC4374508.1"/>
    </source>
</evidence>
<sequence>MSIDTVLAGEGRTARLLDYGLILSKLPVLYHASARLLAEPRLRELVRDGTPCYAGLCAQLCAVRAPAAGRLVAALTNPIGR</sequence>
<protein>
    <submittedName>
        <fullName evidence="1">Uncharacterized protein</fullName>
    </submittedName>
</protein>
<keyword evidence="2" id="KW-1185">Reference proteome</keyword>
<dbReference type="EMBL" id="JBHSDL010000013">
    <property type="protein sequence ID" value="MFC4374508.1"/>
    <property type="molecule type" value="Genomic_DNA"/>
</dbReference>